<accession>A0A8H6HTJ9</accession>
<dbReference type="AlphaFoldDB" id="A0A8H6HTJ9"/>
<name>A0A8H6HTJ9_9AGAR</name>
<reference evidence="2 3" key="1">
    <citation type="submission" date="2020-07" db="EMBL/GenBank/DDBJ databases">
        <title>Comparative genomics of pyrophilous fungi reveals a link between fire events and developmental genes.</title>
        <authorList>
            <consortium name="DOE Joint Genome Institute"/>
            <person name="Steindorff A.S."/>
            <person name="Carver A."/>
            <person name="Calhoun S."/>
            <person name="Stillman K."/>
            <person name="Liu H."/>
            <person name="Lipzen A."/>
            <person name="Pangilinan J."/>
            <person name="Labutti K."/>
            <person name="Bruns T.D."/>
            <person name="Grigoriev I.V."/>
        </authorList>
    </citation>
    <scope>NUCLEOTIDE SEQUENCE [LARGE SCALE GENOMIC DNA]</scope>
    <source>
        <strain evidence="2 3">CBS 144469</strain>
    </source>
</reference>
<organism evidence="2 3">
    <name type="scientific">Ephemerocybe angulata</name>
    <dbReference type="NCBI Taxonomy" id="980116"/>
    <lineage>
        <taxon>Eukaryota</taxon>
        <taxon>Fungi</taxon>
        <taxon>Dikarya</taxon>
        <taxon>Basidiomycota</taxon>
        <taxon>Agaricomycotina</taxon>
        <taxon>Agaricomycetes</taxon>
        <taxon>Agaricomycetidae</taxon>
        <taxon>Agaricales</taxon>
        <taxon>Agaricineae</taxon>
        <taxon>Psathyrellaceae</taxon>
        <taxon>Ephemerocybe</taxon>
    </lineage>
</organism>
<proteinExistence type="predicted"/>
<evidence type="ECO:0000256" key="1">
    <source>
        <dbReference type="SAM" id="MobiDB-lite"/>
    </source>
</evidence>
<dbReference type="EMBL" id="JACGCI010000049">
    <property type="protein sequence ID" value="KAF6751531.1"/>
    <property type="molecule type" value="Genomic_DNA"/>
</dbReference>
<dbReference type="Proteomes" id="UP000521943">
    <property type="component" value="Unassembled WGS sequence"/>
</dbReference>
<evidence type="ECO:0000313" key="3">
    <source>
        <dbReference type="Proteomes" id="UP000521943"/>
    </source>
</evidence>
<keyword evidence="3" id="KW-1185">Reference proteome</keyword>
<evidence type="ECO:0000313" key="2">
    <source>
        <dbReference type="EMBL" id="KAF6751531.1"/>
    </source>
</evidence>
<feature type="region of interest" description="Disordered" evidence="1">
    <location>
        <begin position="81"/>
        <end position="111"/>
    </location>
</feature>
<gene>
    <name evidence="2" type="ORF">DFP72DRAFT_475906</name>
</gene>
<protein>
    <submittedName>
        <fullName evidence="2">Uncharacterized protein</fullName>
    </submittedName>
</protein>
<feature type="compositionally biased region" description="Polar residues" evidence="1">
    <location>
        <begin position="94"/>
        <end position="103"/>
    </location>
</feature>
<comment type="caution">
    <text evidence="2">The sequence shown here is derived from an EMBL/GenBank/DDBJ whole genome shotgun (WGS) entry which is preliminary data.</text>
</comment>
<feature type="region of interest" description="Disordered" evidence="1">
    <location>
        <begin position="1"/>
        <end position="24"/>
    </location>
</feature>
<sequence length="203" mass="22703">MPGTEPIEATRKAKGSIPRTPHPSDCRCEQLGFEHTSTRTTYQCRRLFDAKLACRTEVARPVGAPANRNLESARMENIAAGGYPKGSMPAPHTLRSSPTTTTALRKAQRSDVTSGWQDLRVTMKPRVDRHSQANVQSQLHPLAHSPGVTMHTCRTETIEARRESKGSIPGTPHPSDRRQGCYKWLSIEMRDYWLKRTSRTSLA</sequence>